<dbReference type="EMBL" id="GBXM01088842">
    <property type="protein sequence ID" value="JAH19735.1"/>
    <property type="molecule type" value="Transcribed_RNA"/>
</dbReference>
<protein>
    <submittedName>
        <fullName evidence="1">Uncharacterized protein</fullName>
    </submittedName>
</protein>
<accession>A0A0E9QU07</accession>
<organism evidence="1">
    <name type="scientific">Anguilla anguilla</name>
    <name type="common">European freshwater eel</name>
    <name type="synonym">Muraena anguilla</name>
    <dbReference type="NCBI Taxonomy" id="7936"/>
    <lineage>
        <taxon>Eukaryota</taxon>
        <taxon>Metazoa</taxon>
        <taxon>Chordata</taxon>
        <taxon>Craniata</taxon>
        <taxon>Vertebrata</taxon>
        <taxon>Euteleostomi</taxon>
        <taxon>Actinopterygii</taxon>
        <taxon>Neopterygii</taxon>
        <taxon>Teleostei</taxon>
        <taxon>Anguilliformes</taxon>
        <taxon>Anguillidae</taxon>
        <taxon>Anguilla</taxon>
    </lineage>
</organism>
<reference evidence="1" key="2">
    <citation type="journal article" date="2015" name="Fish Shellfish Immunol.">
        <title>Early steps in the European eel (Anguilla anguilla)-Vibrio vulnificus interaction in the gills: Role of the RtxA13 toxin.</title>
        <authorList>
            <person name="Callol A."/>
            <person name="Pajuelo D."/>
            <person name="Ebbesson L."/>
            <person name="Teles M."/>
            <person name="MacKenzie S."/>
            <person name="Amaro C."/>
        </authorList>
    </citation>
    <scope>NUCLEOTIDE SEQUENCE</scope>
</reference>
<evidence type="ECO:0000313" key="1">
    <source>
        <dbReference type="EMBL" id="JAH19735.1"/>
    </source>
</evidence>
<proteinExistence type="predicted"/>
<sequence length="30" mass="3406">MGKKKDMIHPRFLSGEKIFLPIGCRSLSES</sequence>
<name>A0A0E9QU07_ANGAN</name>
<reference evidence="1" key="1">
    <citation type="submission" date="2014-11" db="EMBL/GenBank/DDBJ databases">
        <authorList>
            <person name="Amaro Gonzalez C."/>
        </authorList>
    </citation>
    <scope>NUCLEOTIDE SEQUENCE</scope>
</reference>
<dbReference type="AlphaFoldDB" id="A0A0E9QU07"/>